<dbReference type="InterPro" id="IPR006145">
    <property type="entry name" value="PsdUridine_synth_RsuA/RluA"/>
</dbReference>
<keyword evidence="6" id="KW-1185">Reference proteome</keyword>
<dbReference type="Gene3D" id="3.30.2350.10">
    <property type="entry name" value="Pseudouridine synthase"/>
    <property type="match status" value="1"/>
</dbReference>
<gene>
    <name evidence="5" type="ORF">Gasu_37830</name>
</gene>
<protein>
    <recommendedName>
        <fullName evidence="3">Pseudouridine synthase</fullName>
        <ecNumber evidence="3">5.4.99.-</ecNumber>
    </recommendedName>
</protein>
<evidence type="ECO:0000256" key="1">
    <source>
        <dbReference type="ARBA" id="ARBA00010876"/>
    </source>
</evidence>
<dbReference type="EC" id="5.4.99.-" evidence="3"/>
<dbReference type="InterPro" id="IPR006225">
    <property type="entry name" value="PsdUridine_synth_RluC/D"/>
</dbReference>
<evidence type="ECO:0000313" key="6">
    <source>
        <dbReference type="Proteomes" id="UP000030680"/>
    </source>
</evidence>
<evidence type="ECO:0000313" key="5">
    <source>
        <dbReference type="EMBL" id="EME28732.1"/>
    </source>
</evidence>
<name>M2XFE9_GALSU</name>
<feature type="domain" description="Pseudouridine synthase RsuA/RluA-like" evidence="4">
    <location>
        <begin position="107"/>
        <end position="255"/>
    </location>
</feature>
<comment type="similarity">
    <text evidence="1 3">Belongs to the pseudouridine synthase RluA family.</text>
</comment>
<dbReference type="PANTHER" id="PTHR21600:SF87">
    <property type="entry name" value="RNA PSEUDOURIDYLATE SYNTHASE DOMAIN-CONTAINING PROTEIN 1"/>
    <property type="match status" value="1"/>
</dbReference>
<dbReference type="CDD" id="cd02869">
    <property type="entry name" value="PseudoU_synth_RluA_like"/>
    <property type="match status" value="1"/>
</dbReference>
<evidence type="ECO:0000259" key="4">
    <source>
        <dbReference type="Pfam" id="PF00849"/>
    </source>
</evidence>
<dbReference type="GO" id="GO:0000455">
    <property type="term" value="P:enzyme-directed rRNA pseudouridine synthesis"/>
    <property type="evidence" value="ECO:0007669"/>
    <property type="project" value="TreeGrafter"/>
</dbReference>
<dbReference type="AlphaFoldDB" id="M2XFE9"/>
<dbReference type="SUPFAM" id="SSF55120">
    <property type="entry name" value="Pseudouridine synthase"/>
    <property type="match status" value="1"/>
</dbReference>
<dbReference type="OrthoDB" id="418349at2759"/>
<dbReference type="GO" id="GO:0009982">
    <property type="term" value="F:pseudouridine synthase activity"/>
    <property type="evidence" value="ECO:0007669"/>
    <property type="project" value="InterPro"/>
</dbReference>
<evidence type="ECO:0000256" key="2">
    <source>
        <dbReference type="PIRSR" id="PIRSR606225-1"/>
    </source>
</evidence>
<dbReference type="Pfam" id="PF00849">
    <property type="entry name" value="PseudoU_synth_2"/>
    <property type="match status" value="1"/>
</dbReference>
<dbReference type="KEGG" id="gsl:Gasu_37830"/>
<dbReference type="InterPro" id="IPR050188">
    <property type="entry name" value="RluA_PseudoU_synthase"/>
</dbReference>
<dbReference type="OMA" id="NDEPRAY"/>
<sequence>MYLCCYTDTVATYKVTVAFRKVNSVFDRKCACRKQSCCFRSLRCGADKPSWEKLTSAKELVEKLKRLDPQKDSKLYQQLKSKIRHISKSIPLQVDHEPVSVIYEDDHVLVVNKPSGLSMSPKHRFLGGTLLNRLIGYLGYTPHVCHRLDMETSGVVLFAKHPTSARKIHQQFCMHQVEKLYLAIVYGKPQQTYFEVRAPIALDPERKISRKVSNNGKEAISQFLLVDSCKEFNCSLVIAMPLTGRTHQLRIHLHHAGHPIVGDLLYQDTSKYRDVTKNYMNDEPRAYCWKKLKLHAWKLRFLHPLTGEQQTYEAFLEREFIQLLDLLRLPTPRDEVLSTQMSLFPSFSKWINNV</sequence>
<dbReference type="STRING" id="130081.M2XFE9"/>
<dbReference type="PROSITE" id="PS01129">
    <property type="entry name" value="PSI_RLU"/>
    <property type="match status" value="1"/>
</dbReference>
<dbReference type="GeneID" id="17087584"/>
<keyword evidence="3" id="KW-0413">Isomerase</keyword>
<comment type="catalytic activity">
    <reaction evidence="3">
        <text>a uridine in RNA = a pseudouridine in RNA</text>
        <dbReference type="Rhea" id="RHEA:48348"/>
        <dbReference type="Rhea" id="RHEA-COMP:12068"/>
        <dbReference type="Rhea" id="RHEA-COMP:12069"/>
        <dbReference type="ChEBI" id="CHEBI:65314"/>
        <dbReference type="ChEBI" id="CHEBI:65315"/>
    </reaction>
</comment>
<reference evidence="6" key="1">
    <citation type="journal article" date="2013" name="Science">
        <title>Gene transfer from bacteria and archaea facilitated evolution of an extremophilic eukaryote.</title>
        <authorList>
            <person name="Schonknecht G."/>
            <person name="Chen W.H."/>
            <person name="Ternes C.M."/>
            <person name="Barbier G.G."/>
            <person name="Shrestha R.P."/>
            <person name="Stanke M."/>
            <person name="Brautigam A."/>
            <person name="Baker B.J."/>
            <person name="Banfield J.F."/>
            <person name="Garavito R.M."/>
            <person name="Carr K."/>
            <person name="Wilkerson C."/>
            <person name="Rensing S.A."/>
            <person name="Gagneul D."/>
            <person name="Dickenson N.E."/>
            <person name="Oesterhelt C."/>
            <person name="Lercher M.J."/>
            <person name="Weber A.P."/>
        </authorList>
    </citation>
    <scope>NUCLEOTIDE SEQUENCE [LARGE SCALE GENOMIC DNA]</scope>
    <source>
        <strain evidence="6">074W</strain>
    </source>
</reference>
<proteinExistence type="inferred from homology"/>
<comment type="function">
    <text evidence="3">Responsible for synthesis of pseudouridine from uracil.</text>
</comment>
<dbReference type="RefSeq" id="XP_005705252.1">
    <property type="nucleotide sequence ID" value="XM_005705195.1"/>
</dbReference>
<dbReference type="Proteomes" id="UP000030680">
    <property type="component" value="Unassembled WGS sequence"/>
</dbReference>
<dbReference type="InterPro" id="IPR006224">
    <property type="entry name" value="PsdUridine_synth_RluA-like_CS"/>
</dbReference>
<dbReference type="EMBL" id="KB454516">
    <property type="protein sequence ID" value="EME28732.1"/>
    <property type="molecule type" value="Genomic_DNA"/>
</dbReference>
<accession>M2XFE9</accession>
<dbReference type="NCBIfam" id="TIGR00005">
    <property type="entry name" value="rluA_subfam"/>
    <property type="match status" value="1"/>
</dbReference>
<dbReference type="Gramene" id="EME28732">
    <property type="protein sequence ID" value="EME28732"/>
    <property type="gene ID" value="Gasu_37830"/>
</dbReference>
<organism evidence="5 6">
    <name type="scientific">Galdieria sulphuraria</name>
    <name type="common">Red alga</name>
    <dbReference type="NCBI Taxonomy" id="130081"/>
    <lineage>
        <taxon>Eukaryota</taxon>
        <taxon>Rhodophyta</taxon>
        <taxon>Bangiophyceae</taxon>
        <taxon>Galdieriales</taxon>
        <taxon>Galdieriaceae</taxon>
        <taxon>Galdieria</taxon>
    </lineage>
</organism>
<feature type="active site" evidence="2">
    <location>
        <position position="149"/>
    </location>
</feature>
<evidence type="ECO:0000256" key="3">
    <source>
        <dbReference type="RuleBase" id="RU362028"/>
    </source>
</evidence>
<dbReference type="InterPro" id="IPR020103">
    <property type="entry name" value="PsdUridine_synth_cat_dom_sf"/>
</dbReference>
<dbReference type="eggNOG" id="KOG1919">
    <property type="taxonomic scope" value="Eukaryota"/>
</dbReference>
<dbReference type="GO" id="GO:0003723">
    <property type="term" value="F:RNA binding"/>
    <property type="evidence" value="ECO:0007669"/>
    <property type="project" value="InterPro"/>
</dbReference>
<dbReference type="PANTHER" id="PTHR21600">
    <property type="entry name" value="MITOCHONDRIAL RNA PSEUDOURIDINE SYNTHASE"/>
    <property type="match status" value="1"/>
</dbReference>